<sequence length="532" mass="57510">MQKNLTYSQSPRRCAMKIKWQQVLIILGVLCLLGSVLQVSEVKAQTTGCQLQDPLINPGTVLGMHDLVKGGWAGIDMTYSGQVRSIFIDGGNIIYAQFDAGDGTRFSGGGNGVILRGIGPCSNMVMAVWHDNNDVSWIKNGFNPQEAIMSPGITGNVTPRDNPTPHNHISFITTEKGLCGIPDDRAWPEPGTNILGDAWGYDVRDVTLYCGASNSSTSNPTTNQSSQAQDVVFPPAEAGMNPSPQLGKVHHFSISAQAAYRTANGVVIDPGYEANVRTYWAFTSPGGRNLALYQTINLQDFEGYIELPPKQLMDTEVVHGPYGSAQGMVNIGIGNGIMGGGACNTNGMQAQVAWYSGLKVKITNNQHPYAPGVEDRFAATVQSGSGSTVFITNPTDVMLYYHWRVSGDDLALWIDNKPGAVGFTPLDTFTGNGSNVTTTTATNEIPIYKVNASFDVNRLMTENTVFQPVTQEEVGDTTPFVAETTTENTTSSEKIPIGTKYQVDKKQGSVLILIVIVLYMLTKKEKKEIDDE</sequence>
<accession>A0A2H0DW84</accession>
<evidence type="ECO:0000313" key="2">
    <source>
        <dbReference type="Proteomes" id="UP000231136"/>
    </source>
</evidence>
<name>A0A2H0DW84_9BACT</name>
<reference evidence="1 2" key="1">
    <citation type="submission" date="2017-09" db="EMBL/GenBank/DDBJ databases">
        <title>Depth-based differentiation of microbial function through sediment-hosted aquifers and enrichment of novel symbionts in the deep terrestrial subsurface.</title>
        <authorList>
            <person name="Probst A.J."/>
            <person name="Ladd B."/>
            <person name="Jarett J.K."/>
            <person name="Geller-Mcgrath D.E."/>
            <person name="Sieber C.M."/>
            <person name="Emerson J.B."/>
            <person name="Anantharaman K."/>
            <person name="Thomas B.C."/>
            <person name="Malmstrom R."/>
            <person name="Stieglmeier M."/>
            <person name="Klingl A."/>
            <person name="Woyke T."/>
            <person name="Ryan C.M."/>
            <person name="Banfield J.F."/>
        </authorList>
    </citation>
    <scope>NUCLEOTIDE SEQUENCE [LARGE SCALE GENOMIC DNA]</scope>
    <source>
        <strain evidence="1">CG22_combo_CG10-13_8_21_14_all_43_12</strain>
    </source>
</reference>
<dbReference type="EMBL" id="PCTR01000027">
    <property type="protein sequence ID" value="PIP86118.1"/>
    <property type="molecule type" value="Genomic_DNA"/>
</dbReference>
<proteinExistence type="predicted"/>
<organism evidence="1 2">
    <name type="scientific">Candidatus Collierbacteria bacterium CG22_combo_CG10-13_8_21_14_all_43_12</name>
    <dbReference type="NCBI Taxonomy" id="1974537"/>
    <lineage>
        <taxon>Bacteria</taxon>
        <taxon>Candidatus Collieribacteriota</taxon>
    </lineage>
</organism>
<dbReference type="AlphaFoldDB" id="A0A2H0DW84"/>
<dbReference type="Proteomes" id="UP000231136">
    <property type="component" value="Unassembled WGS sequence"/>
</dbReference>
<comment type="caution">
    <text evidence="1">The sequence shown here is derived from an EMBL/GenBank/DDBJ whole genome shotgun (WGS) entry which is preliminary data.</text>
</comment>
<gene>
    <name evidence="1" type="ORF">COW83_00615</name>
</gene>
<evidence type="ECO:0000313" key="1">
    <source>
        <dbReference type="EMBL" id="PIP86118.1"/>
    </source>
</evidence>
<protein>
    <submittedName>
        <fullName evidence="1">Uncharacterized protein</fullName>
    </submittedName>
</protein>